<dbReference type="Proteomes" id="UP000062973">
    <property type="component" value="Chromosome"/>
</dbReference>
<feature type="domain" description="Acyl-CoA dehydrogenase/oxidase N-terminal" evidence="9">
    <location>
        <begin position="89"/>
        <end position="199"/>
    </location>
</feature>
<dbReference type="InterPro" id="IPR006089">
    <property type="entry name" value="Acyl-CoA_DH_CS"/>
</dbReference>
<keyword evidence="5" id="KW-0560">Oxidoreductase</keyword>
<dbReference type="GO" id="GO:0050660">
    <property type="term" value="F:flavin adenine dinucleotide binding"/>
    <property type="evidence" value="ECO:0007669"/>
    <property type="project" value="InterPro"/>
</dbReference>
<dbReference type="Gene3D" id="1.10.540.10">
    <property type="entry name" value="Acyl-CoA dehydrogenase/oxidase, N-terminal domain"/>
    <property type="match status" value="1"/>
</dbReference>
<gene>
    <name evidence="10" type="primary">fadE24</name>
    <name evidence="10" type="ORF">AMETH_5721</name>
</gene>
<evidence type="ECO:0000256" key="3">
    <source>
        <dbReference type="ARBA" id="ARBA00022630"/>
    </source>
</evidence>
<dbReference type="Gene3D" id="2.40.110.10">
    <property type="entry name" value="Butyryl-CoA Dehydrogenase, subunit A, domain 2"/>
    <property type="match status" value="1"/>
</dbReference>
<dbReference type="InterPro" id="IPR046373">
    <property type="entry name" value="Acyl-CoA_Oxase/DH_mid-dom_sf"/>
</dbReference>
<evidence type="ECO:0000256" key="2">
    <source>
        <dbReference type="ARBA" id="ARBA00009347"/>
    </source>
</evidence>
<name>A0A076MYT4_AMYME</name>
<reference evidence="10 11" key="1">
    <citation type="submission" date="2014-07" db="EMBL/GenBank/DDBJ databases">
        <title>Whole Genome Sequence of the Amycolatopsis methanolica 239.</title>
        <authorList>
            <person name="Tang B."/>
        </authorList>
    </citation>
    <scope>NUCLEOTIDE SEQUENCE [LARGE SCALE GENOMIC DNA]</scope>
    <source>
        <strain evidence="10 11">239</strain>
    </source>
</reference>
<dbReference type="InterPro" id="IPR009100">
    <property type="entry name" value="AcylCoA_DH/oxidase_NM_dom_sf"/>
</dbReference>
<evidence type="ECO:0000256" key="6">
    <source>
        <dbReference type="SAM" id="MobiDB-lite"/>
    </source>
</evidence>
<dbReference type="STRING" id="1068978.AMETH_5721"/>
<dbReference type="AlphaFoldDB" id="A0A076MYT4"/>
<dbReference type="HOGENOM" id="CLU_018204_3_5_11"/>
<dbReference type="PANTHER" id="PTHR43884">
    <property type="entry name" value="ACYL-COA DEHYDROGENASE"/>
    <property type="match status" value="1"/>
</dbReference>
<evidence type="ECO:0000313" key="10">
    <source>
        <dbReference type="EMBL" id="AIJ25813.1"/>
    </source>
</evidence>
<dbReference type="SUPFAM" id="SSF56645">
    <property type="entry name" value="Acyl-CoA dehydrogenase NM domain-like"/>
    <property type="match status" value="1"/>
</dbReference>
<evidence type="ECO:0000259" key="7">
    <source>
        <dbReference type="Pfam" id="PF00441"/>
    </source>
</evidence>
<feature type="domain" description="Acyl-CoA dehydrogenase/oxidase C-terminal" evidence="7">
    <location>
        <begin position="312"/>
        <end position="442"/>
    </location>
</feature>
<keyword evidence="3 5" id="KW-0285">Flavoprotein</keyword>
<sequence>MAALRENSGRKRDVMGLGLAALSRLAGSRTLERSGLREPVQNLVSAATRSGFKVAGAASRTFSSSRKRGGDATRPAPAEDKGLFDLTPSEDQQMIVETVSEFAAEQLRPAAAEADEKLSPPDGLLTRAAELGVTLIGIPEELGGAGAERSVVTNALVAEALAHGDLGLAVAVLAPSAVSNALVLWGDAQQQADYLPEFVGENVPAAALALLESKPLFDPFKPATKARRTPGGYQLDGVKSLVPRAGQAELFVVSADLEGRGPALFLVESSTKGVSIEADPAMGLRGAATGKLHLEKVSLPAGALLGGGSPDVFTEAVRLSRLGWAALATGTAKAVLDYVIPYVNERTAFGEPISHRQAVAFSVADIAIELEGMRLVMLRAAARAEQGKPFAREVALARKLAADKGMRIGSAGVQLLGGHGFVKEHPVERWYRDLRAIGVLEGVVLL</sequence>
<dbReference type="eggNOG" id="COG1960">
    <property type="taxonomic scope" value="Bacteria"/>
</dbReference>
<evidence type="ECO:0000256" key="4">
    <source>
        <dbReference type="ARBA" id="ARBA00022827"/>
    </source>
</evidence>
<dbReference type="InterPro" id="IPR037069">
    <property type="entry name" value="AcylCoA_DH/ox_N_sf"/>
</dbReference>
<evidence type="ECO:0000256" key="1">
    <source>
        <dbReference type="ARBA" id="ARBA00001974"/>
    </source>
</evidence>
<proteinExistence type="inferred from homology"/>
<dbReference type="Pfam" id="PF02771">
    <property type="entry name" value="Acyl-CoA_dh_N"/>
    <property type="match status" value="1"/>
</dbReference>
<feature type="domain" description="Acyl-CoA oxidase/dehydrogenase middle" evidence="8">
    <location>
        <begin position="209"/>
        <end position="297"/>
    </location>
</feature>
<dbReference type="GO" id="GO:0003995">
    <property type="term" value="F:acyl-CoA dehydrogenase activity"/>
    <property type="evidence" value="ECO:0007669"/>
    <property type="project" value="InterPro"/>
</dbReference>
<dbReference type="PROSITE" id="PS00073">
    <property type="entry name" value="ACYL_COA_DH_2"/>
    <property type="match status" value="1"/>
</dbReference>
<evidence type="ECO:0000259" key="8">
    <source>
        <dbReference type="Pfam" id="PF02770"/>
    </source>
</evidence>
<dbReference type="KEGG" id="amq:AMETH_5721"/>
<dbReference type="PATRIC" id="fig|1068978.7.peg.6146"/>
<keyword evidence="4 5" id="KW-0274">FAD</keyword>
<accession>A0A076MYT4</accession>
<evidence type="ECO:0000256" key="5">
    <source>
        <dbReference type="RuleBase" id="RU362125"/>
    </source>
</evidence>
<evidence type="ECO:0000313" key="11">
    <source>
        <dbReference type="Proteomes" id="UP000062973"/>
    </source>
</evidence>
<feature type="region of interest" description="Disordered" evidence="6">
    <location>
        <begin position="58"/>
        <end position="82"/>
    </location>
</feature>
<dbReference type="Pfam" id="PF02770">
    <property type="entry name" value="Acyl-CoA_dh_M"/>
    <property type="match status" value="1"/>
</dbReference>
<keyword evidence="11" id="KW-1185">Reference proteome</keyword>
<dbReference type="InterPro" id="IPR006091">
    <property type="entry name" value="Acyl-CoA_Oxase/DH_mid-dom"/>
</dbReference>
<dbReference type="Gene3D" id="1.20.140.10">
    <property type="entry name" value="Butyryl-CoA Dehydrogenase, subunit A, domain 3"/>
    <property type="match status" value="1"/>
</dbReference>
<dbReference type="SUPFAM" id="SSF47203">
    <property type="entry name" value="Acyl-CoA dehydrogenase C-terminal domain-like"/>
    <property type="match status" value="1"/>
</dbReference>
<dbReference type="PANTHER" id="PTHR43884:SF12">
    <property type="entry name" value="ISOVALERYL-COA DEHYDROGENASE, MITOCHONDRIAL-RELATED"/>
    <property type="match status" value="1"/>
</dbReference>
<comment type="similarity">
    <text evidence="2 5">Belongs to the acyl-CoA dehydrogenase family.</text>
</comment>
<evidence type="ECO:0000259" key="9">
    <source>
        <dbReference type="Pfam" id="PF02771"/>
    </source>
</evidence>
<dbReference type="EMBL" id="CP009110">
    <property type="protein sequence ID" value="AIJ25813.1"/>
    <property type="molecule type" value="Genomic_DNA"/>
</dbReference>
<organism evidence="10 11">
    <name type="scientific">Amycolatopsis methanolica 239</name>
    <dbReference type="NCBI Taxonomy" id="1068978"/>
    <lineage>
        <taxon>Bacteria</taxon>
        <taxon>Bacillati</taxon>
        <taxon>Actinomycetota</taxon>
        <taxon>Actinomycetes</taxon>
        <taxon>Pseudonocardiales</taxon>
        <taxon>Pseudonocardiaceae</taxon>
        <taxon>Amycolatopsis</taxon>
        <taxon>Amycolatopsis methanolica group</taxon>
    </lineage>
</organism>
<dbReference type="Pfam" id="PF00441">
    <property type="entry name" value="Acyl-CoA_dh_1"/>
    <property type="match status" value="1"/>
</dbReference>
<dbReference type="InterPro" id="IPR009075">
    <property type="entry name" value="AcylCo_DH/oxidase_C"/>
</dbReference>
<protein>
    <submittedName>
        <fullName evidence="10">Butyryl-CoA dehydrogenase</fullName>
    </submittedName>
</protein>
<dbReference type="InterPro" id="IPR013786">
    <property type="entry name" value="AcylCoA_DH/ox_N"/>
</dbReference>
<comment type="cofactor">
    <cofactor evidence="1 5">
        <name>FAD</name>
        <dbReference type="ChEBI" id="CHEBI:57692"/>
    </cofactor>
</comment>
<dbReference type="InterPro" id="IPR036250">
    <property type="entry name" value="AcylCo_DH-like_C"/>
</dbReference>